<evidence type="ECO:0000256" key="1">
    <source>
        <dbReference type="SAM" id="Phobius"/>
    </source>
</evidence>
<keyword evidence="3" id="KW-1185">Reference proteome</keyword>
<keyword evidence="1" id="KW-0472">Membrane</keyword>
<protein>
    <submittedName>
        <fullName evidence="2">Sporulation protein YpjB</fullName>
    </submittedName>
</protein>
<name>A0A2P8HWG2_9BACI</name>
<proteinExistence type="predicted"/>
<keyword evidence="1" id="KW-0812">Transmembrane</keyword>
<dbReference type="InterPro" id="IPR014231">
    <property type="entry name" value="Spore_YpjB"/>
</dbReference>
<sequence length="258" mass="29053">MWKQWGLTTLMICVLLVPGQAYSENEPLLEAAAAADRLTQEASYAEAKKTLERAGQYLPELRFEEKNLSSDDIGLIVESLQQAQGSLAAVQLSDAERKAYVRAFYYTVQAVFDEEAVKSLGGVVQLEHRLQRTQAKLPGAPVEERRELWAGVQQELLQVQPAMFLRTSPAWQEEVTSLAAHINERVRHEEAGEDELAAKLQTFQQLLFESEQKQSSTDPSLFFVISTMAAFVLTGLTYAGVKKYRGEKERLKAKEEER</sequence>
<dbReference type="Pfam" id="PF09577">
    <property type="entry name" value="Spore_YpjB"/>
    <property type="match status" value="1"/>
</dbReference>
<accession>A0A2P8HWG2</accession>
<evidence type="ECO:0000313" key="3">
    <source>
        <dbReference type="Proteomes" id="UP000242310"/>
    </source>
</evidence>
<organism evidence="2 3">
    <name type="scientific">Salsuginibacillus halophilus</name>
    <dbReference type="NCBI Taxonomy" id="517424"/>
    <lineage>
        <taxon>Bacteria</taxon>
        <taxon>Bacillati</taxon>
        <taxon>Bacillota</taxon>
        <taxon>Bacilli</taxon>
        <taxon>Bacillales</taxon>
        <taxon>Bacillaceae</taxon>
        <taxon>Salsuginibacillus</taxon>
    </lineage>
</organism>
<dbReference type="EMBL" id="PYAV01000003">
    <property type="protein sequence ID" value="PSL50514.1"/>
    <property type="molecule type" value="Genomic_DNA"/>
</dbReference>
<gene>
    <name evidence="2" type="ORF">B0H94_103126</name>
</gene>
<evidence type="ECO:0000313" key="2">
    <source>
        <dbReference type="EMBL" id="PSL50514.1"/>
    </source>
</evidence>
<keyword evidence="1" id="KW-1133">Transmembrane helix</keyword>
<feature type="transmembrane region" description="Helical" evidence="1">
    <location>
        <begin position="221"/>
        <end position="241"/>
    </location>
</feature>
<dbReference type="RefSeq" id="WP_106587840.1">
    <property type="nucleotide sequence ID" value="NZ_PYAV01000003.1"/>
</dbReference>
<dbReference type="AlphaFoldDB" id="A0A2P8HWG2"/>
<comment type="caution">
    <text evidence="2">The sequence shown here is derived from an EMBL/GenBank/DDBJ whole genome shotgun (WGS) entry which is preliminary data.</text>
</comment>
<reference evidence="2 3" key="1">
    <citation type="submission" date="2018-03" db="EMBL/GenBank/DDBJ databases">
        <title>Genomic Encyclopedia of Type Strains, Phase III (KMG-III): the genomes of soil and plant-associated and newly described type strains.</title>
        <authorList>
            <person name="Whitman W."/>
        </authorList>
    </citation>
    <scope>NUCLEOTIDE SEQUENCE [LARGE SCALE GENOMIC DNA]</scope>
    <source>
        <strain evidence="2 3">CGMCC 1.07653</strain>
    </source>
</reference>
<dbReference type="Proteomes" id="UP000242310">
    <property type="component" value="Unassembled WGS sequence"/>
</dbReference>